<evidence type="ECO:0000256" key="1">
    <source>
        <dbReference type="PROSITE-ProRule" id="PRU00175"/>
    </source>
</evidence>
<evidence type="ECO:0000259" key="3">
    <source>
        <dbReference type="PROSITE" id="PS50089"/>
    </source>
</evidence>
<evidence type="ECO:0000313" key="5">
    <source>
        <dbReference type="Proteomes" id="UP000008983"/>
    </source>
</evidence>
<feature type="domain" description="RING-type" evidence="3">
    <location>
        <begin position="119"/>
        <end position="154"/>
    </location>
</feature>
<dbReference type="InterPro" id="IPR039577">
    <property type="entry name" value="Rad18"/>
</dbReference>
<keyword evidence="4" id="KW-0378">Hydrolase</keyword>
<proteinExistence type="predicted"/>
<dbReference type="GO" id="GO:0006513">
    <property type="term" value="P:protein monoubiquitination"/>
    <property type="evidence" value="ECO:0007669"/>
    <property type="project" value="InterPro"/>
</dbReference>
<dbReference type="InParanoid" id="G0QZI0"/>
<evidence type="ECO:0000313" key="4">
    <source>
        <dbReference type="EMBL" id="EGR29369.1"/>
    </source>
</evidence>
<dbReference type="OMA" id="IEQSINC"/>
<dbReference type="SUPFAM" id="SSF57850">
    <property type="entry name" value="RING/U-box"/>
    <property type="match status" value="1"/>
</dbReference>
<name>G0QZI0_ICHMU</name>
<keyword evidence="2" id="KW-0175">Coiled coil</keyword>
<protein>
    <submittedName>
        <fullName evidence="4">Lim domain protein</fullName>
        <ecNumber evidence="4">3.1.4.16</ecNumber>
    </submittedName>
</protein>
<dbReference type="EMBL" id="GL984151">
    <property type="protein sequence ID" value="EGR29369.1"/>
    <property type="molecule type" value="Genomic_DNA"/>
</dbReference>
<dbReference type="Proteomes" id="UP000008983">
    <property type="component" value="Unassembled WGS sequence"/>
</dbReference>
<dbReference type="EC" id="3.1.4.16" evidence="4"/>
<sequence length="193" mass="22368">MELKLNEKQEHIKQKTIQIETFQKEITDKNEELASLKQYIQKKEDQIVKLNNQLLIEKQSQNLHLNEQDQLKEQVFSLKEQITKLTGNISGLKGKEGIFKQNVDKLEKGEVEIMKNLKCQYCLKFIKEPVTIIPCGHSFCQQCKTAYNKSCIKCGPKVKIEAMYRNELLDDIIELVKIISGAKEALQSLIKMK</sequence>
<dbReference type="Gene3D" id="3.30.40.10">
    <property type="entry name" value="Zinc/RING finger domain, C3HC4 (zinc finger)"/>
    <property type="match status" value="1"/>
</dbReference>
<keyword evidence="1" id="KW-0862">Zinc</keyword>
<dbReference type="GO" id="GO:0061630">
    <property type="term" value="F:ubiquitin protein ligase activity"/>
    <property type="evidence" value="ECO:0007669"/>
    <property type="project" value="InterPro"/>
</dbReference>
<keyword evidence="1" id="KW-0479">Metal-binding</keyword>
<dbReference type="GO" id="GO:0008663">
    <property type="term" value="F:2',3'-cyclic-nucleotide 2'-phosphodiesterase activity"/>
    <property type="evidence" value="ECO:0007669"/>
    <property type="project" value="UniProtKB-EC"/>
</dbReference>
<dbReference type="Gene3D" id="1.10.287.1490">
    <property type="match status" value="1"/>
</dbReference>
<evidence type="ECO:0000256" key="2">
    <source>
        <dbReference type="SAM" id="Coils"/>
    </source>
</evidence>
<organism evidence="4 5">
    <name type="scientific">Ichthyophthirius multifiliis</name>
    <name type="common">White spot disease agent</name>
    <name type="synonym">Ich</name>
    <dbReference type="NCBI Taxonomy" id="5932"/>
    <lineage>
        <taxon>Eukaryota</taxon>
        <taxon>Sar</taxon>
        <taxon>Alveolata</taxon>
        <taxon>Ciliophora</taxon>
        <taxon>Intramacronucleata</taxon>
        <taxon>Oligohymenophorea</taxon>
        <taxon>Hymenostomatida</taxon>
        <taxon>Ophryoglenina</taxon>
        <taxon>Ichthyophthirius</taxon>
    </lineage>
</organism>
<dbReference type="InterPro" id="IPR013083">
    <property type="entry name" value="Znf_RING/FYVE/PHD"/>
</dbReference>
<dbReference type="PANTHER" id="PTHR14134">
    <property type="entry name" value="E3 UBIQUITIN-PROTEIN LIGASE RAD18"/>
    <property type="match status" value="1"/>
</dbReference>
<dbReference type="GO" id="GO:0005634">
    <property type="term" value="C:nucleus"/>
    <property type="evidence" value="ECO:0007669"/>
    <property type="project" value="TreeGrafter"/>
</dbReference>
<dbReference type="AlphaFoldDB" id="G0QZI0"/>
<keyword evidence="5" id="KW-1185">Reference proteome</keyword>
<dbReference type="eggNOG" id="ENOG502SFEE">
    <property type="taxonomic scope" value="Eukaryota"/>
</dbReference>
<dbReference type="InterPro" id="IPR001841">
    <property type="entry name" value="Znf_RING"/>
</dbReference>
<gene>
    <name evidence="4" type="ORF">IMG5_156960</name>
</gene>
<dbReference type="PROSITE" id="PS50089">
    <property type="entry name" value="ZF_RING_2"/>
    <property type="match status" value="1"/>
</dbReference>
<keyword evidence="1" id="KW-0863">Zinc-finger</keyword>
<reference evidence="4 5" key="1">
    <citation type="submission" date="2011-07" db="EMBL/GenBank/DDBJ databases">
        <authorList>
            <person name="Coyne R."/>
            <person name="Brami D."/>
            <person name="Johnson J."/>
            <person name="Hostetler J."/>
            <person name="Hannick L."/>
            <person name="Clark T."/>
            <person name="Cassidy-Hanley D."/>
            <person name="Inman J."/>
        </authorList>
    </citation>
    <scope>NUCLEOTIDE SEQUENCE [LARGE SCALE GENOMIC DNA]</scope>
    <source>
        <strain evidence="4 5">G5</strain>
    </source>
</reference>
<dbReference type="GO" id="GO:0008270">
    <property type="term" value="F:zinc ion binding"/>
    <property type="evidence" value="ECO:0007669"/>
    <property type="project" value="UniProtKB-KW"/>
</dbReference>
<dbReference type="GO" id="GO:0097505">
    <property type="term" value="C:Rad6-Rad18 complex"/>
    <property type="evidence" value="ECO:0007669"/>
    <property type="project" value="TreeGrafter"/>
</dbReference>
<dbReference type="GO" id="GO:0003697">
    <property type="term" value="F:single-stranded DNA binding"/>
    <property type="evidence" value="ECO:0007669"/>
    <property type="project" value="InterPro"/>
</dbReference>
<dbReference type="RefSeq" id="XP_004030605.1">
    <property type="nucleotide sequence ID" value="XM_004030557.1"/>
</dbReference>
<accession>G0QZI0</accession>
<dbReference type="GO" id="GO:0006301">
    <property type="term" value="P:DNA damage tolerance"/>
    <property type="evidence" value="ECO:0007669"/>
    <property type="project" value="InterPro"/>
</dbReference>
<dbReference type="GeneID" id="14905468"/>
<feature type="coiled-coil region" evidence="2">
    <location>
        <begin position="5"/>
        <end position="88"/>
    </location>
</feature>
<dbReference type="PANTHER" id="PTHR14134:SF2">
    <property type="entry name" value="E3 UBIQUITIN-PROTEIN LIGASE RAD18"/>
    <property type="match status" value="1"/>
</dbReference>
<dbReference type="Pfam" id="PF13923">
    <property type="entry name" value="zf-C3HC4_2"/>
    <property type="match status" value="1"/>
</dbReference>
<dbReference type="STRING" id="857967.G0QZI0"/>
<dbReference type="OrthoDB" id="313232at2759"/>